<dbReference type="PROSITE" id="PS00028">
    <property type="entry name" value="ZINC_FINGER_C2H2_1"/>
    <property type="match status" value="2"/>
</dbReference>
<dbReference type="GO" id="GO:0008270">
    <property type="term" value="F:zinc ion binding"/>
    <property type="evidence" value="ECO:0007669"/>
    <property type="project" value="UniProtKB-KW"/>
</dbReference>
<gene>
    <name evidence="4" type="ORF">B0H17DRAFT_1134703</name>
</gene>
<reference evidence="4" key="1">
    <citation type="submission" date="2023-03" db="EMBL/GenBank/DDBJ databases">
        <title>Massive genome expansion in bonnet fungi (Mycena s.s.) driven by repeated elements and novel gene families across ecological guilds.</title>
        <authorList>
            <consortium name="Lawrence Berkeley National Laboratory"/>
            <person name="Harder C.B."/>
            <person name="Miyauchi S."/>
            <person name="Viragh M."/>
            <person name="Kuo A."/>
            <person name="Thoen E."/>
            <person name="Andreopoulos B."/>
            <person name="Lu D."/>
            <person name="Skrede I."/>
            <person name="Drula E."/>
            <person name="Henrissat B."/>
            <person name="Morin E."/>
            <person name="Kohler A."/>
            <person name="Barry K."/>
            <person name="LaButti K."/>
            <person name="Morin E."/>
            <person name="Salamov A."/>
            <person name="Lipzen A."/>
            <person name="Mereny Z."/>
            <person name="Hegedus B."/>
            <person name="Baldrian P."/>
            <person name="Stursova M."/>
            <person name="Weitz H."/>
            <person name="Taylor A."/>
            <person name="Grigoriev I.V."/>
            <person name="Nagy L.G."/>
            <person name="Martin F."/>
            <person name="Kauserud H."/>
        </authorList>
    </citation>
    <scope>NUCLEOTIDE SEQUENCE</scope>
    <source>
        <strain evidence="4">CBHHK067</strain>
    </source>
</reference>
<dbReference type="SMART" id="SM00355">
    <property type="entry name" value="ZnF_C2H2"/>
    <property type="match status" value="2"/>
</dbReference>
<evidence type="ECO:0000256" key="2">
    <source>
        <dbReference type="SAM" id="MobiDB-lite"/>
    </source>
</evidence>
<keyword evidence="1" id="KW-0862">Zinc</keyword>
<protein>
    <recommendedName>
        <fullName evidence="3">C2H2-type domain-containing protein</fullName>
    </recommendedName>
</protein>
<dbReference type="Gene3D" id="3.30.160.60">
    <property type="entry name" value="Classic Zinc Finger"/>
    <property type="match status" value="1"/>
</dbReference>
<evidence type="ECO:0000313" key="5">
    <source>
        <dbReference type="Proteomes" id="UP001221757"/>
    </source>
</evidence>
<keyword evidence="5" id="KW-1185">Reference proteome</keyword>
<keyword evidence="1" id="KW-0479">Metal-binding</keyword>
<proteinExistence type="predicted"/>
<dbReference type="EMBL" id="JARKIE010000068">
    <property type="protein sequence ID" value="KAJ7689997.1"/>
    <property type="molecule type" value="Genomic_DNA"/>
</dbReference>
<dbReference type="InterPro" id="IPR013087">
    <property type="entry name" value="Znf_C2H2_type"/>
</dbReference>
<sequence length="496" mass="53916">MASGLKLDSLNLNKAWIRPTSAGNELGMNHCGSKLIRRMSNTTGALRKPGSERSDELKRRATYYEACSAHIEGVTSTARLVDQVLAVFVREGCHDEGNNAAFHRALPAGNSGIRGAKRNSWAPAAISRRQQHAQGENCSFSGPSKKELSTVLSKGSPLFPYNMALTLPLETLSNLKVSFRCRLPDGAFEFHMVPGNTPDISCVQRGGGITLHLDAVRDSTGVTLTLATSGQLSSSPDDDGSDAVLRRFSGQSLDYSTSHSVPQSTEVRSIPDFGTDSRSALTSEPLPVSQGLQDHIFESTDIFGPTNFDDTLLDCFNLGYNSHHNPSLYVPGLTRIGGWTVVLSVPGHNLNLTKNAEFEDSKESSSSNSPITLETPVTTPTASSESPISCSSPSRSGRGRSKVPCPNASCGRYFANTYTLSKHIKAHEPKAREYFQCTMGCPMGFSRRHDRLRHEVTQHGRVCEWGCNACSVFFSSEFSLKKHKCKNLGRTKMPPL</sequence>
<keyword evidence="1" id="KW-0863">Zinc-finger</keyword>
<dbReference type="PROSITE" id="PS50157">
    <property type="entry name" value="ZINC_FINGER_C2H2_2"/>
    <property type="match status" value="1"/>
</dbReference>
<comment type="caution">
    <text evidence="4">The sequence shown here is derived from an EMBL/GenBank/DDBJ whole genome shotgun (WGS) entry which is preliminary data.</text>
</comment>
<evidence type="ECO:0000259" key="3">
    <source>
        <dbReference type="PROSITE" id="PS50157"/>
    </source>
</evidence>
<feature type="region of interest" description="Disordered" evidence="2">
    <location>
        <begin position="357"/>
        <end position="402"/>
    </location>
</feature>
<organism evidence="4 5">
    <name type="scientific">Mycena rosella</name>
    <name type="common">Pink bonnet</name>
    <name type="synonym">Agaricus rosellus</name>
    <dbReference type="NCBI Taxonomy" id="1033263"/>
    <lineage>
        <taxon>Eukaryota</taxon>
        <taxon>Fungi</taxon>
        <taxon>Dikarya</taxon>
        <taxon>Basidiomycota</taxon>
        <taxon>Agaricomycotina</taxon>
        <taxon>Agaricomycetes</taxon>
        <taxon>Agaricomycetidae</taxon>
        <taxon>Agaricales</taxon>
        <taxon>Marasmiineae</taxon>
        <taxon>Mycenaceae</taxon>
        <taxon>Mycena</taxon>
    </lineage>
</organism>
<accession>A0AAD7DFL5</accession>
<feature type="compositionally biased region" description="Polar residues" evidence="2">
    <location>
        <begin position="255"/>
        <end position="267"/>
    </location>
</feature>
<evidence type="ECO:0000313" key="4">
    <source>
        <dbReference type="EMBL" id="KAJ7689997.1"/>
    </source>
</evidence>
<feature type="compositionally biased region" description="Polar residues" evidence="2">
    <location>
        <begin position="370"/>
        <end position="382"/>
    </location>
</feature>
<dbReference type="AlphaFoldDB" id="A0AAD7DFL5"/>
<dbReference type="Proteomes" id="UP001221757">
    <property type="component" value="Unassembled WGS sequence"/>
</dbReference>
<evidence type="ECO:0000256" key="1">
    <source>
        <dbReference type="PROSITE-ProRule" id="PRU00042"/>
    </source>
</evidence>
<feature type="region of interest" description="Disordered" evidence="2">
    <location>
        <begin position="255"/>
        <end position="285"/>
    </location>
</feature>
<name>A0AAD7DFL5_MYCRO</name>
<feature type="domain" description="C2H2-type" evidence="3">
    <location>
        <begin position="403"/>
        <end position="432"/>
    </location>
</feature>
<feature type="compositionally biased region" description="Low complexity" evidence="2">
    <location>
        <begin position="383"/>
        <end position="396"/>
    </location>
</feature>